<evidence type="ECO:0000313" key="15">
    <source>
        <dbReference type="Proteomes" id="UP000286482"/>
    </source>
</evidence>
<comment type="subcellular location">
    <subcellularLocation>
        <location evidence="2">Membrane</location>
    </subcellularLocation>
</comment>
<evidence type="ECO:0000256" key="3">
    <source>
        <dbReference type="ARBA" id="ARBA00012438"/>
    </source>
</evidence>
<evidence type="ECO:0000313" key="14">
    <source>
        <dbReference type="EMBL" id="RKF19970.1"/>
    </source>
</evidence>
<keyword evidence="9" id="KW-0902">Two-component regulatory system</keyword>
<keyword evidence="7" id="KW-0418">Kinase</keyword>
<evidence type="ECO:0000256" key="4">
    <source>
        <dbReference type="ARBA" id="ARBA00022553"/>
    </source>
</evidence>
<reference evidence="14 15" key="1">
    <citation type="submission" date="2018-09" db="EMBL/GenBank/DDBJ databases">
        <authorList>
            <person name="Wang Z."/>
        </authorList>
    </citation>
    <scope>NUCLEOTIDE SEQUENCE [LARGE SCALE GENOMIC DNA]</scope>
    <source>
        <strain evidence="14 15">ALS 81</strain>
    </source>
</reference>
<dbReference type="InterPro" id="IPR036890">
    <property type="entry name" value="HATPase_C_sf"/>
</dbReference>
<keyword evidence="8 11" id="KW-1133">Transmembrane helix</keyword>
<dbReference type="PANTHER" id="PTHR45436:SF5">
    <property type="entry name" value="SENSOR HISTIDINE KINASE TRCS"/>
    <property type="match status" value="1"/>
</dbReference>
<dbReference type="InterPro" id="IPR003661">
    <property type="entry name" value="HisK_dim/P_dom"/>
</dbReference>
<dbReference type="CDD" id="cd00075">
    <property type="entry name" value="HATPase"/>
    <property type="match status" value="1"/>
</dbReference>
<evidence type="ECO:0000256" key="10">
    <source>
        <dbReference type="ARBA" id="ARBA00023136"/>
    </source>
</evidence>
<dbReference type="Pfam" id="PF00672">
    <property type="entry name" value="HAMP"/>
    <property type="match status" value="1"/>
</dbReference>
<dbReference type="GO" id="GO:0005886">
    <property type="term" value="C:plasma membrane"/>
    <property type="evidence" value="ECO:0007669"/>
    <property type="project" value="TreeGrafter"/>
</dbReference>
<evidence type="ECO:0000256" key="7">
    <source>
        <dbReference type="ARBA" id="ARBA00022777"/>
    </source>
</evidence>
<dbReference type="EC" id="2.7.13.3" evidence="3"/>
<dbReference type="SMART" id="SM00304">
    <property type="entry name" value="HAMP"/>
    <property type="match status" value="1"/>
</dbReference>
<dbReference type="OrthoDB" id="9809766at2"/>
<dbReference type="SUPFAM" id="SSF55874">
    <property type="entry name" value="ATPase domain of HSP90 chaperone/DNA topoisomerase II/histidine kinase"/>
    <property type="match status" value="1"/>
</dbReference>
<accession>A0A420EH28</accession>
<organism evidence="14 15">
    <name type="scientific">Alginatibacterium sediminis</name>
    <dbReference type="NCBI Taxonomy" id="2164068"/>
    <lineage>
        <taxon>Bacteria</taxon>
        <taxon>Pseudomonadati</taxon>
        <taxon>Pseudomonadota</taxon>
        <taxon>Gammaproteobacteria</taxon>
        <taxon>Alteromonadales</taxon>
        <taxon>Alteromonadaceae</taxon>
        <taxon>Alginatibacterium</taxon>
    </lineage>
</organism>
<dbReference type="PROSITE" id="PS50885">
    <property type="entry name" value="HAMP"/>
    <property type="match status" value="1"/>
</dbReference>
<evidence type="ECO:0000256" key="9">
    <source>
        <dbReference type="ARBA" id="ARBA00023012"/>
    </source>
</evidence>
<evidence type="ECO:0000256" key="11">
    <source>
        <dbReference type="SAM" id="Phobius"/>
    </source>
</evidence>
<evidence type="ECO:0000259" key="13">
    <source>
        <dbReference type="PROSITE" id="PS50885"/>
    </source>
</evidence>
<dbReference type="CDD" id="cd06225">
    <property type="entry name" value="HAMP"/>
    <property type="match status" value="1"/>
</dbReference>
<dbReference type="CDD" id="cd00082">
    <property type="entry name" value="HisKA"/>
    <property type="match status" value="1"/>
</dbReference>
<evidence type="ECO:0000259" key="12">
    <source>
        <dbReference type="PROSITE" id="PS50109"/>
    </source>
</evidence>
<dbReference type="SUPFAM" id="SSF47384">
    <property type="entry name" value="Homodimeric domain of signal transducing histidine kinase"/>
    <property type="match status" value="1"/>
</dbReference>
<dbReference type="InterPro" id="IPR004358">
    <property type="entry name" value="Sig_transdc_His_kin-like_C"/>
</dbReference>
<keyword evidence="4" id="KW-0597">Phosphoprotein</keyword>
<feature type="transmembrane region" description="Helical" evidence="11">
    <location>
        <begin position="182"/>
        <end position="202"/>
    </location>
</feature>
<dbReference type="InterPro" id="IPR003594">
    <property type="entry name" value="HATPase_dom"/>
</dbReference>
<dbReference type="RefSeq" id="WP_120353974.1">
    <property type="nucleotide sequence ID" value="NZ_RAQO01000004.1"/>
</dbReference>
<evidence type="ECO:0000256" key="8">
    <source>
        <dbReference type="ARBA" id="ARBA00022989"/>
    </source>
</evidence>
<dbReference type="SUPFAM" id="SSF158472">
    <property type="entry name" value="HAMP domain-like"/>
    <property type="match status" value="1"/>
</dbReference>
<evidence type="ECO:0000256" key="2">
    <source>
        <dbReference type="ARBA" id="ARBA00004370"/>
    </source>
</evidence>
<keyword evidence="15" id="KW-1185">Reference proteome</keyword>
<comment type="catalytic activity">
    <reaction evidence="1">
        <text>ATP + protein L-histidine = ADP + protein N-phospho-L-histidine.</text>
        <dbReference type="EC" id="2.7.13.3"/>
    </reaction>
</comment>
<dbReference type="PRINTS" id="PR00344">
    <property type="entry name" value="BCTRLSENSOR"/>
</dbReference>
<protein>
    <recommendedName>
        <fullName evidence="3">histidine kinase</fullName>
        <ecNumber evidence="3">2.7.13.3</ecNumber>
    </recommendedName>
</protein>
<dbReference type="SMART" id="SM00387">
    <property type="entry name" value="HATPase_c"/>
    <property type="match status" value="1"/>
</dbReference>
<proteinExistence type="predicted"/>
<dbReference type="Pfam" id="PF02518">
    <property type="entry name" value="HATPase_c"/>
    <property type="match status" value="1"/>
</dbReference>
<dbReference type="AlphaFoldDB" id="A0A420EH28"/>
<keyword evidence="5" id="KW-0808">Transferase</keyword>
<name>A0A420EH28_9ALTE</name>
<dbReference type="InterPro" id="IPR005467">
    <property type="entry name" value="His_kinase_dom"/>
</dbReference>
<evidence type="ECO:0000256" key="6">
    <source>
        <dbReference type="ARBA" id="ARBA00022692"/>
    </source>
</evidence>
<evidence type="ECO:0000256" key="1">
    <source>
        <dbReference type="ARBA" id="ARBA00000085"/>
    </source>
</evidence>
<dbReference type="InterPro" id="IPR050428">
    <property type="entry name" value="TCS_sensor_his_kinase"/>
</dbReference>
<dbReference type="PROSITE" id="PS50109">
    <property type="entry name" value="HIS_KIN"/>
    <property type="match status" value="1"/>
</dbReference>
<sequence length="475" mass="53112">MYFRNRIFAMSILTVSAVLALVTSLSWSRIMTVELAHLDNRLCMEAKRMLPRTKPNAPPSRLSMMDDPNYSTDKLVDDLVDKLRINQASELMLLVNSDEQGILAQSTNLNVQNIVSSLSLYTNTNDGVATKKPSELECQLVSFDHLDNQWRSGFASDGHFHSFIAVEVSATTSDFINTLRTALIVVIPFSVLLCILGAWFIASNTMRPINRLNRSMEKVTQKDLSHRLPMRKEDKEFEALINTYNVMLNRLEDSFQQTSRFTSDAAHELKTPLTVLRGKLEQAVTHADPSQLDLNAILDEVGHLSAITRKLLLLSQADSGSMALHLEPLNITELLDVMTADFELFSEDLVIRCSIQRDLIAKADSVLFRQLLNNLLVNAVRYSVHERGINIQAKQNGSVIEIQISNYCLPLSVDHRRQLFDRFYRGDPAHTQGISGSGLGLSLSREIARAHGGDLILESSNPDVVAMLLVLPLGK</sequence>
<keyword evidence="10 11" id="KW-0472">Membrane</keyword>
<dbReference type="InterPro" id="IPR036097">
    <property type="entry name" value="HisK_dim/P_sf"/>
</dbReference>
<dbReference type="Gene3D" id="3.30.565.10">
    <property type="entry name" value="Histidine kinase-like ATPase, C-terminal domain"/>
    <property type="match status" value="1"/>
</dbReference>
<keyword evidence="6 11" id="KW-0812">Transmembrane</keyword>
<dbReference type="InterPro" id="IPR003660">
    <property type="entry name" value="HAMP_dom"/>
</dbReference>
<dbReference type="EMBL" id="RAQO01000004">
    <property type="protein sequence ID" value="RKF19970.1"/>
    <property type="molecule type" value="Genomic_DNA"/>
</dbReference>
<dbReference type="Proteomes" id="UP000286482">
    <property type="component" value="Unassembled WGS sequence"/>
</dbReference>
<gene>
    <name evidence="14" type="ORF">DBZ36_05835</name>
</gene>
<dbReference type="SMART" id="SM00388">
    <property type="entry name" value="HisKA"/>
    <property type="match status" value="1"/>
</dbReference>
<dbReference type="Pfam" id="PF00512">
    <property type="entry name" value="HisKA"/>
    <property type="match status" value="1"/>
</dbReference>
<dbReference type="GO" id="GO:0000155">
    <property type="term" value="F:phosphorelay sensor kinase activity"/>
    <property type="evidence" value="ECO:0007669"/>
    <property type="project" value="InterPro"/>
</dbReference>
<dbReference type="PANTHER" id="PTHR45436">
    <property type="entry name" value="SENSOR HISTIDINE KINASE YKOH"/>
    <property type="match status" value="1"/>
</dbReference>
<feature type="domain" description="HAMP" evidence="13">
    <location>
        <begin position="203"/>
        <end position="256"/>
    </location>
</feature>
<dbReference type="Gene3D" id="1.10.287.130">
    <property type="match status" value="1"/>
</dbReference>
<comment type="caution">
    <text evidence="14">The sequence shown here is derived from an EMBL/GenBank/DDBJ whole genome shotgun (WGS) entry which is preliminary data.</text>
</comment>
<feature type="domain" description="Histidine kinase" evidence="12">
    <location>
        <begin position="264"/>
        <end position="475"/>
    </location>
</feature>
<evidence type="ECO:0000256" key="5">
    <source>
        <dbReference type="ARBA" id="ARBA00022679"/>
    </source>
</evidence>
<dbReference type="Gene3D" id="6.10.340.10">
    <property type="match status" value="1"/>
</dbReference>